<dbReference type="AlphaFoldDB" id="A0A381SVK7"/>
<dbReference type="Pfam" id="PF03737">
    <property type="entry name" value="RraA-like"/>
    <property type="match status" value="1"/>
</dbReference>
<evidence type="ECO:0000313" key="1">
    <source>
        <dbReference type="EMBL" id="SVA07331.1"/>
    </source>
</evidence>
<dbReference type="SUPFAM" id="SSF89562">
    <property type="entry name" value="RraA-like"/>
    <property type="match status" value="1"/>
</dbReference>
<dbReference type="PANTHER" id="PTHR33254:SF4">
    <property type="entry name" value="4-HYDROXY-4-METHYL-2-OXOGLUTARATE ALDOLASE 3-RELATED"/>
    <property type="match status" value="1"/>
</dbReference>
<protein>
    <recommendedName>
        <fullName evidence="2">Methyltransferase</fullName>
    </recommendedName>
</protein>
<dbReference type="InterPro" id="IPR036704">
    <property type="entry name" value="RraA/RraA-like_sf"/>
</dbReference>
<organism evidence="1">
    <name type="scientific">marine metagenome</name>
    <dbReference type="NCBI Taxonomy" id="408172"/>
    <lineage>
        <taxon>unclassified sequences</taxon>
        <taxon>metagenomes</taxon>
        <taxon>ecological metagenomes</taxon>
    </lineage>
</organism>
<dbReference type="EMBL" id="UINC01003553">
    <property type="protein sequence ID" value="SVA07331.1"/>
    <property type="molecule type" value="Genomic_DNA"/>
</dbReference>
<sequence>MRDEGLKSFTLPSSITPTKENYKISGQIFTIEGEINNKLSHHESLLAWTGFLSKAPKNKIIICQPNNQEIALMGELSAETLQNKGVRGCIIDGGCRDLEFILNIDFPVWCNFYTPRDVVGYWSPTKMEEKITIGNTIINNNDYVMADIDGVVVIPEDKAEDILLKSEKLIATESEIRKAIREGMDPQEAYIKFSVF</sequence>
<name>A0A381SVK7_9ZZZZ</name>
<gene>
    <name evidence="1" type="ORF">METZ01_LOCUS60185</name>
</gene>
<dbReference type="CDD" id="cd16841">
    <property type="entry name" value="RraA_family"/>
    <property type="match status" value="1"/>
</dbReference>
<dbReference type="Gene3D" id="3.50.30.40">
    <property type="entry name" value="Ribonuclease E inhibitor RraA/RraA-like"/>
    <property type="match status" value="1"/>
</dbReference>
<evidence type="ECO:0008006" key="2">
    <source>
        <dbReference type="Google" id="ProtNLM"/>
    </source>
</evidence>
<reference evidence="1" key="1">
    <citation type="submission" date="2018-05" db="EMBL/GenBank/DDBJ databases">
        <authorList>
            <person name="Lanie J.A."/>
            <person name="Ng W.-L."/>
            <person name="Kazmierczak K.M."/>
            <person name="Andrzejewski T.M."/>
            <person name="Davidsen T.M."/>
            <person name="Wayne K.J."/>
            <person name="Tettelin H."/>
            <person name="Glass J.I."/>
            <person name="Rusch D."/>
            <person name="Podicherti R."/>
            <person name="Tsui H.-C.T."/>
            <person name="Winkler M.E."/>
        </authorList>
    </citation>
    <scope>NUCLEOTIDE SEQUENCE</scope>
</reference>
<accession>A0A381SVK7</accession>
<dbReference type="InterPro" id="IPR005493">
    <property type="entry name" value="RraA/RraA-like"/>
</dbReference>
<proteinExistence type="predicted"/>
<dbReference type="PANTHER" id="PTHR33254">
    <property type="entry name" value="4-HYDROXY-4-METHYL-2-OXOGLUTARATE ALDOLASE 3-RELATED"/>
    <property type="match status" value="1"/>
</dbReference>